<dbReference type="AlphaFoldDB" id="Q9ANP3"/>
<sequence>MLVVSARTGEGFGALYAWINRQARRQRRALEDARR</sequence>
<organism evidence="1">
    <name type="scientific">Bradyrhizobium japonicum</name>
    <dbReference type="NCBI Taxonomy" id="375"/>
    <lineage>
        <taxon>Bacteria</taxon>
        <taxon>Pseudomonadati</taxon>
        <taxon>Pseudomonadota</taxon>
        <taxon>Alphaproteobacteria</taxon>
        <taxon>Hyphomicrobiales</taxon>
        <taxon>Nitrobacteraceae</taxon>
        <taxon>Bradyrhizobium</taxon>
    </lineage>
</organism>
<protein>
    <submittedName>
        <fullName evidence="1">ID50</fullName>
    </submittedName>
</protein>
<name>Q9ANP3_BRAJP</name>
<dbReference type="EMBL" id="AH010242">
    <property type="protein sequence ID" value="AAG60720.1"/>
    <property type="molecule type" value="Genomic_DNA"/>
</dbReference>
<reference evidence="1" key="1">
    <citation type="journal article" date="2001" name="J. Bacteriol.">
        <title>Potential symbiosis-specific genes uncovered by sequencing a 410-kb DNA region of the Bradyrhizobium japonicum chromosome.</title>
        <authorList>
            <person name="Gottfert M."/>
            <person name="Rothlisberger S."/>
            <person name="Kundig C."/>
            <person name="Beck C."/>
            <person name="Marty R."/>
            <person name="Hennecke H."/>
        </authorList>
    </citation>
    <scope>NUCLEOTIDE SEQUENCE</scope>
    <source>
        <strain evidence="1">110spc4</strain>
    </source>
</reference>
<gene>
    <name evidence="1" type="primary">id50</name>
</gene>
<evidence type="ECO:0000313" key="1">
    <source>
        <dbReference type="EMBL" id="AAG60720.1"/>
    </source>
</evidence>
<accession>Q9ANP3</accession>
<proteinExistence type="predicted"/>